<sequence>MKNILEINGLKAEVATKVQGFINILDTDRKIPVTLINGAKEGKSLLITAGVHGGEYPCIKAAIEIAKEINPADVCGNIIIVHPVNVEAFFKRTPAVVPEDNKNLNSIFPGKKDGTIAEKIAYIIVNEMQSKADFHLDIHGGDLNEALTPHLYYAGKAELKIINKIKEVAAVLDVKYMVKSNSTTGVHSYGSISGTPSMLLERGGMGLCLTEDVKAYKKDLYSVLNKMEILVTEETIKEEIPIDITEANYLEALNEGCWTSFVEAGELISKGQVLGEVTDFFGNLVDRYYAEFNGVVMYHTVALAVAKDSPLVAYGKLE</sequence>
<dbReference type="EMBL" id="JACOOQ010000019">
    <property type="protein sequence ID" value="MBC5640929.1"/>
    <property type="molecule type" value="Genomic_DNA"/>
</dbReference>
<dbReference type="RefSeq" id="WP_022212687.1">
    <property type="nucleotide sequence ID" value="NZ_JACOOQ010000019.1"/>
</dbReference>
<feature type="domain" description="Succinylglutamate desuccinylase/Aspartoacylase catalytic" evidence="5">
    <location>
        <begin position="42"/>
        <end position="221"/>
    </location>
</feature>
<keyword evidence="3" id="KW-0378">Hydrolase</keyword>
<dbReference type="CDD" id="cd06254">
    <property type="entry name" value="M14_ASTE_ASPA-like"/>
    <property type="match status" value="1"/>
</dbReference>
<reference evidence="6" key="1">
    <citation type="submission" date="2020-08" db="EMBL/GenBank/DDBJ databases">
        <title>Genome public.</title>
        <authorList>
            <person name="Liu C."/>
            <person name="Sun Q."/>
        </authorList>
    </citation>
    <scope>NUCLEOTIDE SEQUENCE</scope>
    <source>
        <strain evidence="6">NSJ-42</strain>
    </source>
</reference>
<evidence type="ECO:0000313" key="6">
    <source>
        <dbReference type="EMBL" id="MBC5640929.1"/>
    </source>
</evidence>
<dbReference type="InterPro" id="IPR043795">
    <property type="entry name" value="N-alpha-Ac-DABA-like"/>
</dbReference>
<dbReference type="GO" id="GO:0016811">
    <property type="term" value="F:hydrolase activity, acting on carbon-nitrogen (but not peptide) bonds, in linear amides"/>
    <property type="evidence" value="ECO:0007669"/>
    <property type="project" value="InterPro"/>
</dbReference>
<evidence type="ECO:0000256" key="2">
    <source>
        <dbReference type="ARBA" id="ARBA00022723"/>
    </source>
</evidence>
<dbReference type="InterPro" id="IPR055438">
    <property type="entry name" value="AstE_AspA_cat"/>
</dbReference>
<evidence type="ECO:0000259" key="5">
    <source>
        <dbReference type="Pfam" id="PF24827"/>
    </source>
</evidence>
<evidence type="ECO:0000256" key="4">
    <source>
        <dbReference type="ARBA" id="ARBA00022833"/>
    </source>
</evidence>
<dbReference type="Proteomes" id="UP000662088">
    <property type="component" value="Unassembled WGS sequence"/>
</dbReference>
<keyword evidence="4" id="KW-0862">Zinc</keyword>
<dbReference type="Gene3D" id="3.40.630.10">
    <property type="entry name" value="Zn peptidases"/>
    <property type="match status" value="1"/>
</dbReference>
<name>A0A8I0DP00_9CLOT</name>
<comment type="cofactor">
    <cofactor evidence="1">
        <name>Zn(2+)</name>
        <dbReference type="ChEBI" id="CHEBI:29105"/>
    </cofactor>
</comment>
<dbReference type="Pfam" id="PF24827">
    <property type="entry name" value="AstE_AspA_cat"/>
    <property type="match status" value="1"/>
</dbReference>
<dbReference type="GO" id="GO:0016788">
    <property type="term" value="F:hydrolase activity, acting on ester bonds"/>
    <property type="evidence" value="ECO:0007669"/>
    <property type="project" value="InterPro"/>
</dbReference>
<gene>
    <name evidence="6" type="ORF">H8R92_10935</name>
</gene>
<dbReference type="PANTHER" id="PTHR37326">
    <property type="entry name" value="BLL3975 PROTEIN"/>
    <property type="match status" value="1"/>
</dbReference>
<dbReference type="AlphaFoldDB" id="A0A8I0DP00"/>
<keyword evidence="2" id="KW-0479">Metal-binding</keyword>
<dbReference type="InterPro" id="IPR053138">
    <property type="entry name" value="N-alpha-Ac-DABA_deacetylase"/>
</dbReference>
<dbReference type="PANTHER" id="PTHR37326:SF1">
    <property type="entry name" value="BLL3975 PROTEIN"/>
    <property type="match status" value="1"/>
</dbReference>
<protein>
    <submittedName>
        <fullName evidence="6">Succinylglutamate desuccinylase/aspartoacylase family protein</fullName>
    </submittedName>
</protein>
<evidence type="ECO:0000256" key="3">
    <source>
        <dbReference type="ARBA" id="ARBA00022801"/>
    </source>
</evidence>
<keyword evidence="7" id="KW-1185">Reference proteome</keyword>
<evidence type="ECO:0000313" key="7">
    <source>
        <dbReference type="Proteomes" id="UP000662088"/>
    </source>
</evidence>
<accession>A0A8I0DP00</accession>
<evidence type="ECO:0000256" key="1">
    <source>
        <dbReference type="ARBA" id="ARBA00001947"/>
    </source>
</evidence>
<dbReference type="GO" id="GO:0046872">
    <property type="term" value="F:metal ion binding"/>
    <property type="evidence" value="ECO:0007669"/>
    <property type="project" value="UniProtKB-KW"/>
</dbReference>
<comment type="caution">
    <text evidence="6">The sequence shown here is derived from an EMBL/GenBank/DDBJ whole genome shotgun (WGS) entry which is preliminary data.</text>
</comment>
<organism evidence="6 7">
    <name type="scientific">Clostridium lentum</name>
    <dbReference type="NCBI Taxonomy" id="2763037"/>
    <lineage>
        <taxon>Bacteria</taxon>
        <taxon>Bacillati</taxon>
        <taxon>Bacillota</taxon>
        <taxon>Clostridia</taxon>
        <taxon>Eubacteriales</taxon>
        <taxon>Clostridiaceae</taxon>
        <taxon>Clostridium</taxon>
    </lineage>
</organism>
<proteinExistence type="predicted"/>
<dbReference type="SUPFAM" id="SSF53187">
    <property type="entry name" value="Zn-dependent exopeptidases"/>
    <property type="match status" value="1"/>
</dbReference>
<dbReference type="PIRSF" id="PIRSF039012">
    <property type="entry name" value="ASP"/>
    <property type="match status" value="1"/>
</dbReference>